<keyword evidence="2" id="KW-1185">Reference proteome</keyword>
<sequence length="180" mass="20676">MGIIHLRWSGFGAFGTAPASSCDLWRNLHTLNVQLKNPYLSDRKLSESQQTMFTKILHDYLRSFATTLKCLRFIWIGGDGPSPITLDLEPALHDHRKAITWAALEEVWLGNIELPQRTITLLPNRVTKPGVRLKMLRSIHRYSSEAWKDDESWVNVLLKCESHGMKREDVRSQSSSLYSQ</sequence>
<comment type="caution">
    <text evidence="1">The sequence shown here is derived from an EMBL/GenBank/DDBJ whole genome shotgun (WGS) entry which is preliminary data.</text>
</comment>
<protein>
    <submittedName>
        <fullName evidence="1">Uncharacterized protein</fullName>
    </submittedName>
</protein>
<proteinExistence type="predicted"/>
<dbReference type="RefSeq" id="XP_069225891.1">
    <property type="nucleotide sequence ID" value="XM_069376948.1"/>
</dbReference>
<reference evidence="1 2" key="1">
    <citation type="journal article" date="2020" name="Microbiol. Resour. Announc.">
        <title>Draft Genome Sequence of a Cladosporium Species Isolated from the Mesophotic Ascidian Didemnum maculosum.</title>
        <authorList>
            <person name="Gioti A."/>
            <person name="Siaperas R."/>
            <person name="Nikolaivits E."/>
            <person name="Le Goff G."/>
            <person name="Ouazzani J."/>
            <person name="Kotoulas G."/>
            <person name="Topakas E."/>
        </authorList>
    </citation>
    <scope>NUCLEOTIDE SEQUENCE [LARGE SCALE GENOMIC DNA]</scope>
    <source>
        <strain evidence="1 2">TM138-S3</strain>
    </source>
</reference>
<evidence type="ECO:0000313" key="1">
    <source>
        <dbReference type="EMBL" id="KAL1582784.1"/>
    </source>
</evidence>
<gene>
    <name evidence="1" type="ORF">WHR41_08344</name>
</gene>
<evidence type="ECO:0000313" key="2">
    <source>
        <dbReference type="Proteomes" id="UP000803884"/>
    </source>
</evidence>
<name>A0AB34KIF6_9PEZI</name>
<organism evidence="1 2">
    <name type="scientific">Cladosporium halotolerans</name>
    <dbReference type="NCBI Taxonomy" id="1052096"/>
    <lineage>
        <taxon>Eukaryota</taxon>
        <taxon>Fungi</taxon>
        <taxon>Dikarya</taxon>
        <taxon>Ascomycota</taxon>
        <taxon>Pezizomycotina</taxon>
        <taxon>Dothideomycetes</taxon>
        <taxon>Dothideomycetidae</taxon>
        <taxon>Cladosporiales</taxon>
        <taxon>Cladosporiaceae</taxon>
        <taxon>Cladosporium</taxon>
    </lineage>
</organism>
<dbReference type="GeneID" id="96009786"/>
<accession>A0AB34KIF6</accession>
<dbReference type="AlphaFoldDB" id="A0AB34KIF6"/>
<dbReference type="Proteomes" id="UP000803884">
    <property type="component" value="Unassembled WGS sequence"/>
</dbReference>
<dbReference type="EMBL" id="JAAQHG020000044">
    <property type="protein sequence ID" value="KAL1582784.1"/>
    <property type="molecule type" value="Genomic_DNA"/>
</dbReference>